<keyword evidence="4" id="KW-0328">Glycosyltransferase</keyword>
<evidence type="ECO:0000259" key="3">
    <source>
        <dbReference type="Pfam" id="PF00535"/>
    </source>
</evidence>
<dbReference type="EC" id="2.4.-.-" evidence="4"/>
<dbReference type="Gene3D" id="3.90.550.10">
    <property type="entry name" value="Spore Coat Polysaccharide Biosynthesis Protein SpsA, Chain A"/>
    <property type="match status" value="1"/>
</dbReference>
<gene>
    <name evidence="4" type="ORF">ACFQZJ_12065</name>
</gene>
<dbReference type="SUPFAM" id="SSF53448">
    <property type="entry name" value="Nucleotide-diphospho-sugar transferases"/>
    <property type="match status" value="1"/>
</dbReference>
<keyword evidence="2" id="KW-1133">Transmembrane helix</keyword>
<name>A0ABW3B698_9FLAO</name>
<evidence type="ECO:0000313" key="5">
    <source>
        <dbReference type="Proteomes" id="UP001597012"/>
    </source>
</evidence>
<protein>
    <submittedName>
        <fullName evidence="4">Glycosyltransferase family 2 protein</fullName>
        <ecNumber evidence="4">2.4.-.-</ecNumber>
    </submittedName>
</protein>
<keyword evidence="4" id="KW-0808">Transferase</keyword>
<reference evidence="5" key="1">
    <citation type="journal article" date="2019" name="Int. J. Syst. Evol. Microbiol.">
        <title>The Global Catalogue of Microorganisms (GCM) 10K type strain sequencing project: providing services to taxonomists for standard genome sequencing and annotation.</title>
        <authorList>
            <consortium name="The Broad Institute Genomics Platform"/>
            <consortium name="The Broad Institute Genome Sequencing Center for Infectious Disease"/>
            <person name="Wu L."/>
            <person name="Ma J."/>
        </authorList>
    </citation>
    <scope>NUCLEOTIDE SEQUENCE [LARGE SCALE GENOMIC DNA]</scope>
    <source>
        <strain evidence="5">CCUG 61948</strain>
    </source>
</reference>
<feature type="domain" description="Glycosyltransferase 2-like" evidence="3">
    <location>
        <begin position="4"/>
        <end position="135"/>
    </location>
</feature>
<feature type="transmembrane region" description="Helical" evidence="2">
    <location>
        <begin position="221"/>
        <end position="240"/>
    </location>
</feature>
<evidence type="ECO:0000313" key="4">
    <source>
        <dbReference type="EMBL" id="MFD0798199.1"/>
    </source>
</evidence>
<dbReference type="PANTHER" id="PTHR43630">
    <property type="entry name" value="POLY-BETA-1,6-N-ACETYL-D-GLUCOSAMINE SYNTHASE"/>
    <property type="match status" value="1"/>
</dbReference>
<accession>A0ABW3B698</accession>
<comment type="similarity">
    <text evidence="1">Belongs to the glycosyltransferase 2 family. WaaE/KdtX subfamily.</text>
</comment>
<evidence type="ECO:0000256" key="2">
    <source>
        <dbReference type="SAM" id="Phobius"/>
    </source>
</evidence>
<dbReference type="Pfam" id="PF00535">
    <property type="entry name" value="Glycos_transf_2"/>
    <property type="match status" value="1"/>
</dbReference>
<dbReference type="InterPro" id="IPR029044">
    <property type="entry name" value="Nucleotide-diphossugar_trans"/>
</dbReference>
<proteinExistence type="inferred from homology"/>
<organism evidence="4 5">
    <name type="scientific">Maribacter chungangensis</name>
    <dbReference type="NCBI Taxonomy" id="1069117"/>
    <lineage>
        <taxon>Bacteria</taxon>
        <taxon>Pseudomonadati</taxon>
        <taxon>Bacteroidota</taxon>
        <taxon>Flavobacteriia</taxon>
        <taxon>Flavobacteriales</taxon>
        <taxon>Flavobacteriaceae</taxon>
        <taxon>Maribacter</taxon>
    </lineage>
</organism>
<dbReference type="CDD" id="cd02511">
    <property type="entry name" value="Beta4Glucosyltransferase"/>
    <property type="match status" value="1"/>
</dbReference>
<keyword evidence="2" id="KW-0812">Transmembrane</keyword>
<dbReference type="Proteomes" id="UP001597012">
    <property type="component" value="Unassembled WGS sequence"/>
</dbReference>
<dbReference type="PANTHER" id="PTHR43630:SF2">
    <property type="entry name" value="GLYCOSYLTRANSFERASE"/>
    <property type="match status" value="1"/>
</dbReference>
<dbReference type="EMBL" id="JBHTHY010000008">
    <property type="protein sequence ID" value="MFD0798199.1"/>
    <property type="molecule type" value="Genomic_DNA"/>
</dbReference>
<sequence>MMISAVVLTYNEETILGSCLKALHFVDEIIVFDSFSTDTTLDIAKSYKARVIQRDFDNYASQRNAALSAVGKEFDWILMVDADEIVTPELKTEILEKTKIANAVTMYRVRRKDMYQNKWIKQSSGYPTWFPRLFKNGRVSVEREINEEYITTGKIGALNAHLIHFPFNKGLAWWFDKHNRYSTMEASKIAVEIDERISYGNLFAKDPVVRRKAQKRLSYRIPFRPLFVFFAFYILKGGFLNGRAGYNYCRLRKTYEWMIAMKIKELRTSGGNYKISNAHRDPGIDLNE</sequence>
<comment type="caution">
    <text evidence="4">The sequence shown here is derived from an EMBL/GenBank/DDBJ whole genome shotgun (WGS) entry which is preliminary data.</text>
</comment>
<evidence type="ECO:0000256" key="1">
    <source>
        <dbReference type="ARBA" id="ARBA00038494"/>
    </source>
</evidence>
<dbReference type="InterPro" id="IPR001173">
    <property type="entry name" value="Glyco_trans_2-like"/>
</dbReference>
<keyword evidence="2" id="KW-0472">Membrane</keyword>
<keyword evidence="5" id="KW-1185">Reference proteome</keyword>
<dbReference type="GO" id="GO:0016757">
    <property type="term" value="F:glycosyltransferase activity"/>
    <property type="evidence" value="ECO:0007669"/>
    <property type="project" value="UniProtKB-KW"/>
</dbReference>
<dbReference type="RefSeq" id="WP_379934847.1">
    <property type="nucleotide sequence ID" value="NZ_JBHTHY010000008.1"/>
</dbReference>